<dbReference type="GO" id="GO:0005737">
    <property type="term" value="C:cytoplasm"/>
    <property type="evidence" value="ECO:0007669"/>
    <property type="project" value="UniProtKB-SubCell"/>
</dbReference>
<dbReference type="AlphaFoldDB" id="A0A5N6FTU9"/>
<dbReference type="GO" id="GO:0034599">
    <property type="term" value="P:cellular response to oxidative stress"/>
    <property type="evidence" value="ECO:0007669"/>
    <property type="project" value="UniProtKB-ARBA"/>
</dbReference>
<reference evidence="6" key="1">
    <citation type="submission" date="2019-04" db="EMBL/GenBank/DDBJ databases">
        <title>Friends and foes A comparative genomics studyof 23 Aspergillus species from section Flavi.</title>
        <authorList>
            <consortium name="DOE Joint Genome Institute"/>
            <person name="Kjaerbolling I."/>
            <person name="Vesth T."/>
            <person name="Frisvad J.C."/>
            <person name="Nybo J.L."/>
            <person name="Theobald S."/>
            <person name="Kildgaard S."/>
            <person name="Isbrandt T."/>
            <person name="Kuo A."/>
            <person name="Sato A."/>
            <person name="Lyhne E.K."/>
            <person name="Kogle M.E."/>
            <person name="Wiebenga A."/>
            <person name="Kun R.S."/>
            <person name="Lubbers R.J."/>
            <person name="Makela M.R."/>
            <person name="Barry K."/>
            <person name="Chovatia M."/>
            <person name="Clum A."/>
            <person name="Daum C."/>
            <person name="Haridas S."/>
            <person name="He G."/>
            <person name="LaButti K."/>
            <person name="Lipzen A."/>
            <person name="Mondo S."/>
            <person name="Riley R."/>
            <person name="Salamov A."/>
            <person name="Simmons B.A."/>
            <person name="Magnuson J.K."/>
            <person name="Henrissat B."/>
            <person name="Mortensen U.H."/>
            <person name="Larsen T.O."/>
            <person name="Devries R.P."/>
            <person name="Grigoriev I.V."/>
            <person name="Machida M."/>
            <person name="Baker S.E."/>
            <person name="Andersen M.R."/>
        </authorList>
    </citation>
    <scope>NUCLEOTIDE SEQUENCE [LARGE SCALE GENOMIC DNA]</scope>
    <source>
        <strain evidence="6">IBT 14317</strain>
    </source>
</reference>
<organism evidence="6">
    <name type="scientific">Petromyces alliaceus</name>
    <name type="common">Aspergillus alliaceus</name>
    <dbReference type="NCBI Taxonomy" id="209559"/>
    <lineage>
        <taxon>Eukaryota</taxon>
        <taxon>Fungi</taxon>
        <taxon>Dikarya</taxon>
        <taxon>Ascomycota</taxon>
        <taxon>Pezizomycotina</taxon>
        <taxon>Eurotiomycetes</taxon>
        <taxon>Eurotiomycetidae</taxon>
        <taxon>Eurotiales</taxon>
        <taxon>Aspergillaceae</taxon>
        <taxon>Aspergillus</taxon>
        <taxon>Aspergillus subgen. Circumdati</taxon>
    </lineage>
</organism>
<dbReference type="Gene3D" id="1.10.238.100">
    <property type="entry name" value="YAP1 redox domain. Chain B"/>
    <property type="match status" value="1"/>
</dbReference>
<evidence type="ECO:0000256" key="2">
    <source>
        <dbReference type="ARBA" id="ARBA00004496"/>
    </source>
</evidence>
<dbReference type="Pfam" id="PF00170">
    <property type="entry name" value="bZIP_1"/>
    <property type="match status" value="1"/>
</dbReference>
<feature type="compositionally biased region" description="Basic and acidic residues" evidence="5">
    <location>
        <begin position="138"/>
        <end position="152"/>
    </location>
</feature>
<feature type="compositionally biased region" description="Pro residues" evidence="5">
    <location>
        <begin position="1"/>
        <end position="10"/>
    </location>
</feature>
<dbReference type="SUPFAM" id="SSF57959">
    <property type="entry name" value="Leucine zipper domain"/>
    <property type="match status" value="1"/>
</dbReference>
<dbReference type="PROSITE" id="PS50217">
    <property type="entry name" value="BZIP"/>
    <property type="match status" value="1"/>
</dbReference>
<accession>A0A5N6FTU9</accession>
<dbReference type="OrthoDB" id="4940293at2759"/>
<proteinExistence type="inferred from homology"/>
<dbReference type="FunFam" id="1.20.5.170:FF:000067">
    <property type="entry name" value="BZIP transcription factor"/>
    <property type="match status" value="1"/>
</dbReference>
<feature type="region of interest" description="Disordered" evidence="5">
    <location>
        <begin position="1"/>
        <end position="50"/>
    </location>
</feature>
<dbReference type="InterPro" id="IPR050936">
    <property type="entry name" value="AP-1-like"/>
</dbReference>
<comment type="similarity">
    <text evidence="4">Belongs to the bZIP family. YAP subfamily.</text>
</comment>
<evidence type="ECO:0000256" key="3">
    <source>
        <dbReference type="ARBA" id="ARBA00023242"/>
    </source>
</evidence>
<gene>
    <name evidence="6" type="ORF">BDV23DRAFT_176838</name>
</gene>
<dbReference type="Gene3D" id="1.20.5.170">
    <property type="match status" value="1"/>
</dbReference>
<keyword evidence="3" id="KW-0539">Nucleus</keyword>
<name>A0A5N6FTU9_PETAA</name>
<feature type="region of interest" description="Disordered" evidence="5">
    <location>
        <begin position="186"/>
        <end position="210"/>
    </location>
</feature>
<dbReference type="PANTHER" id="PTHR40621:SF8">
    <property type="entry name" value="AP-1-LIKE TRANSCRIPTION FACTOR YAP3"/>
    <property type="match status" value="1"/>
</dbReference>
<evidence type="ECO:0000256" key="1">
    <source>
        <dbReference type="ARBA" id="ARBA00004123"/>
    </source>
</evidence>
<evidence type="ECO:0000313" key="6">
    <source>
        <dbReference type="EMBL" id="KAE8384680.1"/>
    </source>
</evidence>
<evidence type="ECO:0000256" key="4">
    <source>
        <dbReference type="ARBA" id="ARBA00038132"/>
    </source>
</evidence>
<comment type="subcellular location">
    <subcellularLocation>
        <location evidence="2">Cytoplasm</location>
    </subcellularLocation>
    <subcellularLocation>
        <location evidence="1">Nucleus</location>
    </subcellularLocation>
</comment>
<feature type="compositionally biased region" description="Low complexity" evidence="5">
    <location>
        <begin position="28"/>
        <end position="43"/>
    </location>
</feature>
<dbReference type="GO" id="GO:0000976">
    <property type="term" value="F:transcription cis-regulatory region binding"/>
    <property type="evidence" value="ECO:0007669"/>
    <property type="project" value="InterPro"/>
</dbReference>
<sequence>MEYPYYPNPPQSQSFPLYNLQGVPAIGNNDNNGNRNNNYQDDNPQADDIHNTFASLGYQSFDPSFRFQNPASFVRPPHSPPESSSKHSASSSDILGQPTEPTSIDGEPGLGRSSSEEKESMTPAQSKRKAQNRAAQRAFRERKERHVRELEDKVNNLEQASSDLMADNERLKRELARFTTENEILRATSGSGGRTNNNNSDEPLTTGPMRYSPTDFYSELVPKGEPSRLHRVSTCAKTGEKLLGAGATWDLIQGHELFKRGLVDIKDVSERLKNITQCDGQGPAFPEGQVLKAIEESAAANHDDLL</sequence>
<dbReference type="EMBL" id="ML735359">
    <property type="protein sequence ID" value="KAE8384680.1"/>
    <property type="molecule type" value="Genomic_DNA"/>
</dbReference>
<protein>
    <submittedName>
        <fullName evidence="6">Uncharacterized protein</fullName>
    </submittedName>
</protein>
<dbReference type="OMA" id="TQCDGQG"/>
<dbReference type="Proteomes" id="UP000326877">
    <property type="component" value="Unassembled WGS sequence"/>
</dbReference>
<feature type="compositionally biased region" description="Low complexity" evidence="5">
    <location>
        <begin position="81"/>
        <end position="92"/>
    </location>
</feature>
<dbReference type="SMART" id="SM00338">
    <property type="entry name" value="BRLZ"/>
    <property type="match status" value="1"/>
</dbReference>
<dbReference type="PANTHER" id="PTHR40621">
    <property type="entry name" value="TRANSCRIPTION FACTOR KAPC-RELATED"/>
    <property type="match status" value="1"/>
</dbReference>
<dbReference type="PROSITE" id="PS00036">
    <property type="entry name" value="BZIP_BASIC"/>
    <property type="match status" value="1"/>
</dbReference>
<dbReference type="InterPro" id="IPR004827">
    <property type="entry name" value="bZIP"/>
</dbReference>
<feature type="region of interest" description="Disordered" evidence="5">
    <location>
        <begin position="67"/>
        <end position="152"/>
    </location>
</feature>
<dbReference type="GO" id="GO:0001228">
    <property type="term" value="F:DNA-binding transcription activator activity, RNA polymerase II-specific"/>
    <property type="evidence" value="ECO:0007669"/>
    <property type="project" value="TreeGrafter"/>
</dbReference>
<dbReference type="GO" id="GO:0090575">
    <property type="term" value="C:RNA polymerase II transcription regulator complex"/>
    <property type="evidence" value="ECO:0007669"/>
    <property type="project" value="TreeGrafter"/>
</dbReference>
<dbReference type="InterPro" id="IPR046347">
    <property type="entry name" value="bZIP_sf"/>
</dbReference>
<accession>A0A5N7BS88</accession>
<dbReference type="CDD" id="cd14688">
    <property type="entry name" value="bZIP_YAP"/>
    <property type="match status" value="1"/>
</dbReference>
<evidence type="ECO:0000256" key="5">
    <source>
        <dbReference type="SAM" id="MobiDB-lite"/>
    </source>
</evidence>